<name>A0A6I2UC88_9FIRM</name>
<dbReference type="EMBL" id="VUNJ01000018">
    <property type="protein sequence ID" value="MST92990.1"/>
    <property type="molecule type" value="Genomic_DNA"/>
</dbReference>
<dbReference type="EMBL" id="WMZR01000023">
    <property type="protein sequence ID" value="MTS52761.1"/>
    <property type="molecule type" value="Genomic_DNA"/>
</dbReference>
<keyword evidence="1" id="KW-1133">Transmembrane helix</keyword>
<dbReference type="Proteomes" id="UP000431913">
    <property type="component" value="Unassembled WGS sequence"/>
</dbReference>
<evidence type="ECO:0000313" key="7">
    <source>
        <dbReference type="Proteomes" id="UP000472755"/>
    </source>
</evidence>
<evidence type="ECO:0000313" key="3">
    <source>
        <dbReference type="EMBL" id="MTS28771.1"/>
    </source>
</evidence>
<dbReference type="PANTHER" id="PTHR40044:SF1">
    <property type="entry name" value="INTEGRAL MEMBRANE PROTEIN"/>
    <property type="match status" value="1"/>
</dbReference>
<dbReference type="PANTHER" id="PTHR40044">
    <property type="entry name" value="INTEGRAL MEMBRANE PROTEIN-RELATED"/>
    <property type="match status" value="1"/>
</dbReference>
<dbReference type="AlphaFoldDB" id="A0A6I2UC88"/>
<protein>
    <submittedName>
        <fullName evidence="2">QueT transporter family protein</fullName>
    </submittedName>
</protein>
<evidence type="ECO:0000256" key="1">
    <source>
        <dbReference type="SAM" id="Phobius"/>
    </source>
</evidence>
<dbReference type="EMBL" id="WMZU01000036">
    <property type="protein sequence ID" value="MTS28771.1"/>
    <property type="molecule type" value="Genomic_DNA"/>
</dbReference>
<comment type="caution">
    <text evidence="2">The sequence shown here is derived from an EMBL/GenBank/DDBJ whole genome shotgun (WGS) entry which is preliminary data.</text>
</comment>
<feature type="transmembrane region" description="Helical" evidence="1">
    <location>
        <begin position="135"/>
        <end position="160"/>
    </location>
</feature>
<evidence type="ECO:0000313" key="2">
    <source>
        <dbReference type="EMBL" id="MST92990.1"/>
    </source>
</evidence>
<keyword evidence="1" id="KW-0812">Transmembrane</keyword>
<reference evidence="2 5" key="2">
    <citation type="submission" date="2019-08" db="EMBL/GenBank/DDBJ databases">
        <title>In-depth cultivation of the pig gut microbiome towards novel bacterial diversity and tailored functional studies.</title>
        <authorList>
            <person name="Wylensek D."/>
            <person name="Hitch T.C.A."/>
            <person name="Clavel T."/>
        </authorList>
    </citation>
    <scope>NUCLEOTIDE SEQUENCE [LARGE SCALE GENOMIC DNA]</scope>
    <source>
        <strain evidence="2 5">WCA3-601-WT-6J</strain>
    </source>
</reference>
<sequence>MKKTKTRTIVRCALIASLYTAVSLVLAPIAFGAVQARVSEAFTLLPVLVPDAVVGVTLGCFLTNLVGVFTGANVLGALDIVFGTAATLTAALCTRRLAHVRLRGLPVAAAVPPVLINAVVVGAELAWAFGPRTFAGFLLQAGGVALGQLFSCFALGLPLVRIIEKTPALRAWFRD</sequence>
<dbReference type="Proteomes" id="UP000472755">
    <property type="component" value="Unassembled WGS sequence"/>
</dbReference>
<keyword evidence="1" id="KW-0472">Membrane</keyword>
<reference evidence="6 7" key="1">
    <citation type="journal article" date="2019" name="Nat. Med.">
        <title>A library of human gut bacterial isolates paired with longitudinal multiomics data enables mechanistic microbiome research.</title>
        <authorList>
            <person name="Poyet M."/>
            <person name="Groussin M."/>
            <person name="Gibbons S.M."/>
            <person name="Avila-Pacheco J."/>
            <person name="Jiang X."/>
            <person name="Kearney S.M."/>
            <person name="Perrotta A.R."/>
            <person name="Berdy B."/>
            <person name="Zhao S."/>
            <person name="Lieberman T.D."/>
            <person name="Swanson P.K."/>
            <person name="Smith M."/>
            <person name="Roesemann S."/>
            <person name="Alexander J.E."/>
            <person name="Rich S.A."/>
            <person name="Livny J."/>
            <person name="Vlamakis H."/>
            <person name="Clish C."/>
            <person name="Bullock K."/>
            <person name="Deik A."/>
            <person name="Scott J."/>
            <person name="Pierce K.A."/>
            <person name="Xavier R.J."/>
            <person name="Alm E.J."/>
        </authorList>
    </citation>
    <scope>NUCLEOTIDE SEQUENCE [LARGE SCALE GENOMIC DNA]</scope>
    <source>
        <strain evidence="3 7">BIOML-A4</strain>
        <strain evidence="4 6">BIOML-A7</strain>
    </source>
</reference>
<dbReference type="InterPro" id="IPR010387">
    <property type="entry name" value="QueT"/>
</dbReference>
<dbReference type="PIRSF" id="PIRSF031501">
    <property type="entry name" value="QueT"/>
    <property type="match status" value="1"/>
</dbReference>
<proteinExistence type="predicted"/>
<dbReference type="RefSeq" id="WP_119980673.1">
    <property type="nucleotide sequence ID" value="NZ_CAOJUJ010000007.1"/>
</dbReference>
<feature type="transmembrane region" description="Helical" evidence="1">
    <location>
        <begin position="105"/>
        <end position="129"/>
    </location>
</feature>
<gene>
    <name evidence="2" type="ORF">FYJ76_13795</name>
    <name evidence="4" type="ORF">GMD52_14645</name>
    <name evidence="3" type="ORF">GMD59_15985</name>
</gene>
<dbReference type="Pfam" id="PF06177">
    <property type="entry name" value="QueT"/>
    <property type="match status" value="1"/>
</dbReference>
<evidence type="ECO:0000313" key="4">
    <source>
        <dbReference type="EMBL" id="MTS52761.1"/>
    </source>
</evidence>
<accession>A0A6I2UC88</accession>
<evidence type="ECO:0000313" key="5">
    <source>
        <dbReference type="Proteomes" id="UP000431913"/>
    </source>
</evidence>
<dbReference type="Proteomes" id="UP000449193">
    <property type="component" value="Unassembled WGS sequence"/>
</dbReference>
<evidence type="ECO:0000313" key="6">
    <source>
        <dbReference type="Proteomes" id="UP000449193"/>
    </source>
</evidence>
<organism evidence="2 5">
    <name type="scientific">Ruthenibacterium lactatiformans</name>
    <dbReference type="NCBI Taxonomy" id="1550024"/>
    <lineage>
        <taxon>Bacteria</taxon>
        <taxon>Bacillati</taxon>
        <taxon>Bacillota</taxon>
        <taxon>Clostridia</taxon>
        <taxon>Eubacteriales</taxon>
        <taxon>Oscillospiraceae</taxon>
        <taxon>Ruthenibacterium</taxon>
    </lineage>
</organism>